<evidence type="ECO:0000313" key="3">
    <source>
        <dbReference type="EMBL" id="QBI00638.1"/>
    </source>
</evidence>
<feature type="domain" description="Ice-binding protein C-terminal" evidence="2">
    <location>
        <begin position="320"/>
        <end position="344"/>
    </location>
</feature>
<gene>
    <name evidence="3" type="ORF">EYF70_07015</name>
</gene>
<evidence type="ECO:0000259" key="2">
    <source>
        <dbReference type="Pfam" id="PF07589"/>
    </source>
</evidence>
<feature type="chain" id="PRO_5045855150" evidence="1">
    <location>
        <begin position="20"/>
        <end position="352"/>
    </location>
</feature>
<evidence type="ECO:0000313" key="4">
    <source>
        <dbReference type="Proteomes" id="UP000292307"/>
    </source>
</evidence>
<dbReference type="NCBIfam" id="TIGR02913">
    <property type="entry name" value="HAF_rpt"/>
    <property type="match status" value="3"/>
</dbReference>
<sequence length="352" mass="36284">MTRKLLAMLFAMLPIAAQAEVPKYRLDVLVDGPAGRGADINNSGVALLGLETGGASQAWLMTTTGSVHLGSLGGTKVEGFELNDAGTVVGSSSLAGNTATHAFVYANGTMRDIGTLGGLNSSAVAVNNAGLVVGTSDVAGGGTRGFIYTADGGMRDIGTLGGAQSRILDVADTGEILGSAQTESGEWHKFLYKDGVMTDIHDWGGNLSGLGANGELYGTSYDSTRNQWSLELYNSAWSPAGEWNYNLAIPSDMSNGYMVGTNNYGTGTMLATADGYWSLDSFTEGQWTFLDAHGVNDSGQILAYGCSWDSGSCATVLLSPVPEPATYGMLAAGLGVVALARRRKGAAASRSA</sequence>
<organism evidence="3 4">
    <name type="scientific">Pseudoduganella albidiflava</name>
    <dbReference type="NCBI Taxonomy" id="321983"/>
    <lineage>
        <taxon>Bacteria</taxon>
        <taxon>Pseudomonadati</taxon>
        <taxon>Pseudomonadota</taxon>
        <taxon>Betaproteobacteria</taxon>
        <taxon>Burkholderiales</taxon>
        <taxon>Oxalobacteraceae</taxon>
        <taxon>Telluria group</taxon>
        <taxon>Pseudoduganella</taxon>
    </lineage>
</organism>
<reference evidence="3 4" key="1">
    <citation type="submission" date="2019-02" db="EMBL/GenBank/DDBJ databases">
        <title>Draft Genome Sequences of Six Type Strains of the Genus Massilia.</title>
        <authorList>
            <person name="Miess H."/>
            <person name="Frediansyhah A."/>
            <person name="Gross H."/>
        </authorList>
    </citation>
    <scope>NUCLEOTIDE SEQUENCE [LARGE SCALE GENOMIC DNA]</scope>
    <source>
        <strain evidence="3 4">DSM 17472</strain>
    </source>
</reference>
<dbReference type="Proteomes" id="UP000292307">
    <property type="component" value="Chromosome"/>
</dbReference>
<dbReference type="NCBIfam" id="TIGR02595">
    <property type="entry name" value="PEP_CTERM"/>
    <property type="match status" value="1"/>
</dbReference>
<protein>
    <submittedName>
        <fullName evidence="3">PEP-CTERM sorting domain-containing protein</fullName>
    </submittedName>
</protein>
<name>A0ABX5RS31_9BURK</name>
<proteinExistence type="predicted"/>
<dbReference type="RefSeq" id="WP_131144770.1">
    <property type="nucleotide sequence ID" value="NZ_BMWV01000002.1"/>
</dbReference>
<feature type="signal peptide" evidence="1">
    <location>
        <begin position="1"/>
        <end position="19"/>
    </location>
</feature>
<dbReference type="EMBL" id="CP036401">
    <property type="protein sequence ID" value="QBI00638.1"/>
    <property type="molecule type" value="Genomic_DNA"/>
</dbReference>
<dbReference type="Pfam" id="PF07589">
    <property type="entry name" value="PEP-CTERM"/>
    <property type="match status" value="1"/>
</dbReference>
<keyword evidence="4" id="KW-1185">Reference proteome</keyword>
<dbReference type="InterPro" id="IPR013424">
    <property type="entry name" value="Ice-binding_C"/>
</dbReference>
<dbReference type="InterPro" id="IPR014262">
    <property type="entry name" value="HAF_rpt"/>
</dbReference>
<keyword evidence="1" id="KW-0732">Signal</keyword>
<evidence type="ECO:0000256" key="1">
    <source>
        <dbReference type="SAM" id="SignalP"/>
    </source>
</evidence>
<accession>A0ABX5RS31</accession>